<keyword evidence="2" id="KW-1185">Reference proteome</keyword>
<gene>
    <name evidence="1" type="ORF">STAS_00767</name>
</gene>
<name>A0A5A7NXH0_STRAF</name>
<proteinExistence type="predicted"/>
<dbReference type="AlphaFoldDB" id="A0A5A7NXH0"/>
<accession>A0A5A7NXH0</accession>
<evidence type="ECO:0000313" key="2">
    <source>
        <dbReference type="Proteomes" id="UP000325081"/>
    </source>
</evidence>
<evidence type="ECO:0000313" key="1">
    <source>
        <dbReference type="EMBL" id="GER25193.1"/>
    </source>
</evidence>
<sequence length="236" mass="26368">MTVEYKPITHDCRAMKSPLATDLIHVRRGKKNYTKIWISGYGERAYPEFSSKLNSPKPYNAFLSRTGSVGVRCIGIEMGQQVFSWATVLDNARCQKSAHLLAFKWCLTQLSLHNDHRGKALAYCLDSLNTINLITSQCTPSSAVTPILFDGESEKSVAAHSVCWVALGLHLGPLEELLQEVVAHKDLGSNRPKGEELHEDQAQEHIVVHQRLGQLDLQQHKVVALISRVENSKQEC</sequence>
<dbReference type="Proteomes" id="UP000325081">
    <property type="component" value="Unassembled WGS sequence"/>
</dbReference>
<protein>
    <submittedName>
        <fullName evidence="1">Plasmid replication protein RepX</fullName>
    </submittedName>
</protein>
<reference evidence="2" key="1">
    <citation type="journal article" date="2019" name="Curr. Biol.">
        <title>Genome Sequence of Striga asiatica Provides Insight into the Evolution of Plant Parasitism.</title>
        <authorList>
            <person name="Yoshida S."/>
            <person name="Kim S."/>
            <person name="Wafula E.K."/>
            <person name="Tanskanen J."/>
            <person name="Kim Y.M."/>
            <person name="Honaas L."/>
            <person name="Yang Z."/>
            <person name="Spallek T."/>
            <person name="Conn C.E."/>
            <person name="Ichihashi Y."/>
            <person name="Cheong K."/>
            <person name="Cui S."/>
            <person name="Der J.P."/>
            <person name="Gundlach H."/>
            <person name="Jiao Y."/>
            <person name="Hori C."/>
            <person name="Ishida J.K."/>
            <person name="Kasahara H."/>
            <person name="Kiba T."/>
            <person name="Kim M.S."/>
            <person name="Koo N."/>
            <person name="Laohavisit A."/>
            <person name="Lee Y.H."/>
            <person name="Lumba S."/>
            <person name="McCourt P."/>
            <person name="Mortimer J.C."/>
            <person name="Mutuku J.M."/>
            <person name="Nomura T."/>
            <person name="Sasaki-Sekimoto Y."/>
            <person name="Seto Y."/>
            <person name="Wang Y."/>
            <person name="Wakatake T."/>
            <person name="Sakakibara H."/>
            <person name="Demura T."/>
            <person name="Yamaguchi S."/>
            <person name="Yoneyama K."/>
            <person name="Manabe R.I."/>
            <person name="Nelson D.C."/>
            <person name="Schulman A.H."/>
            <person name="Timko M.P."/>
            <person name="dePamphilis C.W."/>
            <person name="Choi D."/>
            <person name="Shirasu K."/>
        </authorList>
    </citation>
    <scope>NUCLEOTIDE SEQUENCE [LARGE SCALE GENOMIC DNA]</scope>
    <source>
        <strain evidence="2">cv. UVA1</strain>
    </source>
</reference>
<dbReference type="EMBL" id="BKCP01000002">
    <property type="protein sequence ID" value="GER25193.1"/>
    <property type="molecule type" value="Genomic_DNA"/>
</dbReference>
<comment type="caution">
    <text evidence="1">The sequence shown here is derived from an EMBL/GenBank/DDBJ whole genome shotgun (WGS) entry which is preliminary data.</text>
</comment>
<organism evidence="1 2">
    <name type="scientific">Striga asiatica</name>
    <name type="common">Asiatic witchweed</name>
    <name type="synonym">Buchnera asiatica</name>
    <dbReference type="NCBI Taxonomy" id="4170"/>
    <lineage>
        <taxon>Eukaryota</taxon>
        <taxon>Viridiplantae</taxon>
        <taxon>Streptophyta</taxon>
        <taxon>Embryophyta</taxon>
        <taxon>Tracheophyta</taxon>
        <taxon>Spermatophyta</taxon>
        <taxon>Magnoliopsida</taxon>
        <taxon>eudicotyledons</taxon>
        <taxon>Gunneridae</taxon>
        <taxon>Pentapetalae</taxon>
        <taxon>asterids</taxon>
        <taxon>lamiids</taxon>
        <taxon>Lamiales</taxon>
        <taxon>Orobanchaceae</taxon>
        <taxon>Buchnereae</taxon>
        <taxon>Striga</taxon>
    </lineage>
</organism>